<dbReference type="AlphaFoldDB" id="A0A2M8Q6Q2"/>
<dbReference type="PANTHER" id="PTHR30038:SF0">
    <property type="entry name" value="TUNGSTEN-CONTAINING ALDEHYDE FERREDOXIN OXIDOREDUCTASE"/>
    <property type="match status" value="1"/>
</dbReference>
<gene>
    <name evidence="2" type="ORF">CUN48_18680</name>
</gene>
<evidence type="ECO:0000313" key="2">
    <source>
        <dbReference type="EMBL" id="PJF45478.1"/>
    </source>
</evidence>
<dbReference type="SUPFAM" id="SSF56228">
    <property type="entry name" value="Aldehyde ferredoxin oxidoreductase, N-terminal domain"/>
    <property type="match status" value="1"/>
</dbReference>
<dbReference type="EMBL" id="PGTN01001052">
    <property type="protein sequence ID" value="PJF45478.1"/>
    <property type="molecule type" value="Genomic_DNA"/>
</dbReference>
<dbReference type="Gene3D" id="3.60.9.10">
    <property type="entry name" value="Aldehyde ferredoxin oxidoreductase, N-terminal domain"/>
    <property type="match status" value="1"/>
</dbReference>
<dbReference type="InterPro" id="IPR013983">
    <property type="entry name" value="Ald_Fedxn_OxRdtase_N"/>
</dbReference>
<dbReference type="Proteomes" id="UP000230790">
    <property type="component" value="Unassembled WGS sequence"/>
</dbReference>
<feature type="non-terminal residue" evidence="2">
    <location>
        <position position="126"/>
    </location>
</feature>
<dbReference type="GO" id="GO:0016625">
    <property type="term" value="F:oxidoreductase activity, acting on the aldehyde or oxo group of donors, iron-sulfur protein as acceptor"/>
    <property type="evidence" value="ECO:0007669"/>
    <property type="project" value="InterPro"/>
</dbReference>
<accession>A0A2M8Q6Q2</accession>
<dbReference type="SMART" id="SM00790">
    <property type="entry name" value="AFOR_N"/>
    <property type="match status" value="1"/>
</dbReference>
<evidence type="ECO:0000259" key="1">
    <source>
        <dbReference type="SMART" id="SM00790"/>
    </source>
</evidence>
<dbReference type="PANTHER" id="PTHR30038">
    <property type="entry name" value="ALDEHYDE FERREDOXIN OXIDOREDUCTASE"/>
    <property type="match status" value="1"/>
</dbReference>
<organism evidence="2 3">
    <name type="scientific">Candidatus Thermofonsia Clade 3 bacterium</name>
    <dbReference type="NCBI Taxonomy" id="2364212"/>
    <lineage>
        <taxon>Bacteria</taxon>
        <taxon>Bacillati</taxon>
        <taxon>Chloroflexota</taxon>
        <taxon>Candidatus Thermofontia</taxon>
        <taxon>Candidatus Thermofonsia Clade 3</taxon>
    </lineage>
</organism>
<sequence length="126" mass="13585">DGGIAFDDATPYLGKGNYAAAEMLYERYGRKVAIALCGPVGEYQGLLAGIAFSDKDLRPSRLAARGGVGAVMGSKRVKAIVVDLDKTPPFGDPRKVTDSIKRYTKMLREDSIVMNFYNKVGTMGMA</sequence>
<protein>
    <submittedName>
        <fullName evidence="2">Aldehyde ferredoxin oxidoreductase</fullName>
    </submittedName>
</protein>
<feature type="domain" description="Aldehyde ferredoxin oxidoreductase N-terminal" evidence="1">
    <location>
        <begin position="1"/>
        <end position="86"/>
    </location>
</feature>
<proteinExistence type="predicted"/>
<feature type="non-terminal residue" evidence="2">
    <location>
        <position position="1"/>
    </location>
</feature>
<dbReference type="InterPro" id="IPR036503">
    <property type="entry name" value="Ald_Fedxn_OxRdtase_N_sf"/>
</dbReference>
<dbReference type="InterPro" id="IPR051919">
    <property type="entry name" value="W-dependent_AOR"/>
</dbReference>
<evidence type="ECO:0000313" key="3">
    <source>
        <dbReference type="Proteomes" id="UP000230790"/>
    </source>
</evidence>
<dbReference type="GO" id="GO:0051536">
    <property type="term" value="F:iron-sulfur cluster binding"/>
    <property type="evidence" value="ECO:0007669"/>
    <property type="project" value="InterPro"/>
</dbReference>
<comment type="caution">
    <text evidence="2">The sequence shown here is derived from an EMBL/GenBank/DDBJ whole genome shotgun (WGS) entry which is preliminary data.</text>
</comment>
<reference evidence="2 3" key="1">
    <citation type="submission" date="2017-11" db="EMBL/GenBank/DDBJ databases">
        <title>Evolution of Phototrophy in the Chloroflexi Phylum Driven by Horizontal Gene Transfer.</title>
        <authorList>
            <person name="Ward L.M."/>
            <person name="Hemp J."/>
            <person name="Shih P.M."/>
            <person name="Mcglynn S.E."/>
            <person name="Fischer W."/>
        </authorList>
    </citation>
    <scope>NUCLEOTIDE SEQUENCE [LARGE SCALE GENOMIC DNA]</scope>
    <source>
        <strain evidence="2">JP3_7</strain>
    </source>
</reference>
<name>A0A2M8Q6Q2_9CHLR</name>
<dbReference type="Pfam" id="PF02730">
    <property type="entry name" value="AFOR_N"/>
    <property type="match status" value="1"/>
</dbReference>